<protein>
    <submittedName>
        <fullName evidence="2">Uncharacterized protein</fullName>
    </submittedName>
</protein>
<dbReference type="EMBL" id="LN606600">
    <property type="protein sequence ID" value="CEF40788.1"/>
    <property type="molecule type" value="Genomic_DNA"/>
</dbReference>
<keyword evidence="3" id="KW-1185">Reference proteome</keyword>
<dbReference type="AlphaFoldDB" id="A0A0U5ETQ1"/>
<dbReference type="PATRIC" id="fig|446692.3.peg.1440"/>
<dbReference type="Proteomes" id="UP000056109">
    <property type="component" value="Chromosome I"/>
</dbReference>
<gene>
    <name evidence="2" type="ORF">ASN_1431</name>
</gene>
<name>A0A0U5ETQ1_9PROT</name>
<dbReference type="RefSeq" id="WP_058987564.1">
    <property type="nucleotide sequence ID" value="NZ_LN606600.1"/>
</dbReference>
<feature type="region of interest" description="Disordered" evidence="1">
    <location>
        <begin position="122"/>
        <end position="166"/>
    </location>
</feature>
<reference evidence="3" key="1">
    <citation type="submission" date="2014-09" db="EMBL/GenBank/DDBJ databases">
        <authorList>
            <person name="Illeghems K.G."/>
        </authorList>
    </citation>
    <scope>NUCLEOTIDE SEQUENCE [LARGE SCALE GENOMIC DNA]</scope>
    <source>
        <strain evidence="3">108B</strain>
    </source>
</reference>
<accession>A0A0U5ETQ1</accession>
<dbReference type="KEGG" id="asz:ASN_1431"/>
<organism evidence="2 3">
    <name type="scientific">Acetobacter senegalensis</name>
    <dbReference type="NCBI Taxonomy" id="446692"/>
    <lineage>
        <taxon>Bacteria</taxon>
        <taxon>Pseudomonadati</taxon>
        <taxon>Pseudomonadota</taxon>
        <taxon>Alphaproteobacteria</taxon>
        <taxon>Acetobacterales</taxon>
        <taxon>Acetobacteraceae</taxon>
        <taxon>Acetobacter</taxon>
    </lineage>
</organism>
<evidence type="ECO:0000313" key="2">
    <source>
        <dbReference type="EMBL" id="CEF40788.1"/>
    </source>
</evidence>
<feature type="compositionally biased region" description="Low complexity" evidence="1">
    <location>
        <begin position="129"/>
        <end position="166"/>
    </location>
</feature>
<dbReference type="GeneID" id="34782507"/>
<sequence length="166" mass="16390">MKYFALYETGANTGLYALGSTELEAESTSDAVTQAEKSAPAGCRTGVWPYQMISGTPSATTPTDAENGKQYNVLAQPDGAAGQFSANGQVFASIGADAAGMCLSLQKFFGYRLGLIPTDAKPAPAATQPDTGSTGSSTVSSGTTSSGSAPSDGGSVVSGGTAAPAA</sequence>
<evidence type="ECO:0000256" key="1">
    <source>
        <dbReference type="SAM" id="MobiDB-lite"/>
    </source>
</evidence>
<proteinExistence type="predicted"/>
<evidence type="ECO:0000313" key="3">
    <source>
        <dbReference type="Proteomes" id="UP000056109"/>
    </source>
</evidence>